<feature type="binding site" evidence="14 15">
    <location>
        <position position="78"/>
    </location>
    <ligand>
        <name>a divalent metal cation</name>
        <dbReference type="ChEBI" id="CHEBI:60240"/>
    </ligand>
</feature>
<dbReference type="GeneID" id="98307666"/>
<dbReference type="EMBL" id="AZFQ01000026">
    <property type="protein sequence ID" value="KRL99506.1"/>
    <property type="molecule type" value="Genomic_DNA"/>
</dbReference>
<feature type="binding site" evidence="14 15">
    <location>
        <position position="79"/>
    </location>
    <ligand>
        <name>a divalent metal cation</name>
        <dbReference type="ChEBI" id="CHEBI:60240"/>
    </ligand>
</feature>
<comment type="catalytic activity">
    <reaction evidence="1 14 15 16">
        <text>Endonucleolytic cleavage to 5'-phosphomonoester.</text>
        <dbReference type="EC" id="3.1.26.4"/>
    </reaction>
</comment>
<dbReference type="InterPro" id="IPR036397">
    <property type="entry name" value="RNaseH_sf"/>
</dbReference>
<dbReference type="FunFam" id="3.30.420.10:FF:000006">
    <property type="entry name" value="Ribonuclease HII"/>
    <property type="match status" value="1"/>
</dbReference>
<dbReference type="STRING" id="1423801.FD50_GL000207"/>
<evidence type="ECO:0000256" key="10">
    <source>
        <dbReference type="ARBA" id="ARBA00022723"/>
    </source>
</evidence>
<evidence type="ECO:0000313" key="18">
    <source>
        <dbReference type="EMBL" id="KRL99506.1"/>
    </source>
</evidence>
<dbReference type="Proteomes" id="UP000051166">
    <property type="component" value="Unassembled WGS sequence"/>
</dbReference>
<evidence type="ECO:0000256" key="16">
    <source>
        <dbReference type="RuleBase" id="RU003515"/>
    </source>
</evidence>
<comment type="subcellular location">
    <subcellularLocation>
        <location evidence="4 14">Cytoplasm</location>
    </subcellularLocation>
</comment>
<feature type="binding site" evidence="14 15">
    <location>
        <position position="170"/>
    </location>
    <ligand>
        <name>a divalent metal cation</name>
        <dbReference type="ChEBI" id="CHEBI:60240"/>
    </ligand>
</feature>
<comment type="cofactor">
    <cofactor evidence="14 15">
        <name>Mn(2+)</name>
        <dbReference type="ChEBI" id="CHEBI:29035"/>
    </cofactor>
    <cofactor evidence="14 15">
        <name>Mg(2+)</name>
        <dbReference type="ChEBI" id="CHEBI:18420"/>
    </cofactor>
    <text evidence="14 15">Manganese or magnesium. Binds 1 divalent metal ion per monomer in the absence of substrate. May bind a second metal ion after substrate binding.</text>
</comment>
<dbReference type="GO" id="GO:0005737">
    <property type="term" value="C:cytoplasm"/>
    <property type="evidence" value="ECO:0007669"/>
    <property type="project" value="UniProtKB-SubCell"/>
</dbReference>
<dbReference type="GO" id="GO:0032299">
    <property type="term" value="C:ribonuclease H2 complex"/>
    <property type="evidence" value="ECO:0007669"/>
    <property type="project" value="TreeGrafter"/>
</dbReference>
<evidence type="ECO:0000256" key="5">
    <source>
        <dbReference type="ARBA" id="ARBA00007383"/>
    </source>
</evidence>
<evidence type="ECO:0000256" key="6">
    <source>
        <dbReference type="ARBA" id="ARBA00012180"/>
    </source>
</evidence>
<dbReference type="Pfam" id="PF01351">
    <property type="entry name" value="RNase_HII"/>
    <property type="match status" value="1"/>
</dbReference>
<evidence type="ECO:0000256" key="11">
    <source>
        <dbReference type="ARBA" id="ARBA00022759"/>
    </source>
</evidence>
<dbReference type="PANTHER" id="PTHR10954:SF18">
    <property type="entry name" value="RIBONUCLEASE HII"/>
    <property type="match status" value="1"/>
</dbReference>
<dbReference type="EC" id="3.1.26.4" evidence="6 14"/>
<keyword evidence="9 14" id="KW-0540">Nuclease</keyword>
<name>A0A0R1V8W8_9LACO</name>
<keyword evidence="12 14" id="KW-0378">Hydrolase</keyword>
<organism evidence="18 19">
    <name type="scientific">Liquorilactobacillus satsumensis DSM 16230 = JCM 12392</name>
    <dbReference type="NCBI Taxonomy" id="1423801"/>
    <lineage>
        <taxon>Bacteria</taxon>
        <taxon>Bacillati</taxon>
        <taxon>Bacillota</taxon>
        <taxon>Bacilli</taxon>
        <taxon>Lactobacillales</taxon>
        <taxon>Lactobacillaceae</taxon>
        <taxon>Liquorilactobacillus</taxon>
    </lineage>
</organism>
<dbReference type="HAMAP" id="MF_00052_B">
    <property type="entry name" value="RNase_HII_B"/>
    <property type="match status" value="1"/>
</dbReference>
<dbReference type="PANTHER" id="PTHR10954">
    <property type="entry name" value="RIBONUCLEASE H2 SUBUNIT A"/>
    <property type="match status" value="1"/>
</dbReference>
<evidence type="ECO:0000256" key="3">
    <source>
        <dbReference type="ARBA" id="ARBA00004065"/>
    </source>
</evidence>
<comment type="cofactor">
    <cofactor evidence="2">
        <name>Mg(2+)</name>
        <dbReference type="ChEBI" id="CHEBI:18420"/>
    </cofactor>
</comment>
<evidence type="ECO:0000256" key="13">
    <source>
        <dbReference type="ARBA" id="ARBA00023211"/>
    </source>
</evidence>
<proteinExistence type="inferred from homology"/>
<dbReference type="RefSeq" id="WP_056960345.1">
    <property type="nucleotide sequence ID" value="NZ_AZFQ01000026.1"/>
</dbReference>
<sequence>MTKVNLTIAQIKAELAQHPTAVLLEELQLDQRKGVQQALKHYLKKKAQQAELVKNFKARFKYEQGFWQQGVPLVAGVDEVGRGPLAGPVVAAAVILPHDFSLLAVNDSKKLTAHKREELYAKILTEALAVSVGAVNNQVIDQINIYQAARVAMLQAVDGLQIKPQQLIIDAMQLETKIPQLRLVKADAKSVSVAAASIVAKVCRDHLMSFYAKLYPEYDFAHNDGYGTAKHLQGIAAHGVTPLHRLTFEPLRSRYLE</sequence>
<protein>
    <recommendedName>
        <fullName evidence="7 14">Ribonuclease HII</fullName>
        <shortName evidence="14">RNase HII</shortName>
        <ecNumber evidence="6 14">3.1.26.4</ecNumber>
    </recommendedName>
</protein>
<keyword evidence="11 14" id="KW-0255">Endonuclease</keyword>
<dbReference type="GO" id="GO:0043137">
    <property type="term" value="P:DNA replication, removal of RNA primer"/>
    <property type="evidence" value="ECO:0007669"/>
    <property type="project" value="TreeGrafter"/>
</dbReference>
<dbReference type="PATRIC" id="fig|1423801.4.peg.209"/>
<comment type="function">
    <text evidence="3 14 16">Endonuclease that specifically degrades the RNA of RNA-DNA hybrids.</text>
</comment>
<dbReference type="InterPro" id="IPR024567">
    <property type="entry name" value="RNase_HII/HIII_dom"/>
</dbReference>
<reference evidence="18 19" key="1">
    <citation type="journal article" date="2015" name="Genome Announc.">
        <title>Expanding the biotechnology potential of lactobacilli through comparative genomics of 213 strains and associated genera.</title>
        <authorList>
            <person name="Sun Z."/>
            <person name="Harris H.M."/>
            <person name="McCann A."/>
            <person name="Guo C."/>
            <person name="Argimon S."/>
            <person name="Zhang W."/>
            <person name="Yang X."/>
            <person name="Jeffery I.B."/>
            <person name="Cooney J.C."/>
            <person name="Kagawa T.F."/>
            <person name="Liu W."/>
            <person name="Song Y."/>
            <person name="Salvetti E."/>
            <person name="Wrobel A."/>
            <person name="Rasinkangas P."/>
            <person name="Parkhill J."/>
            <person name="Rea M.C."/>
            <person name="O'Sullivan O."/>
            <person name="Ritari J."/>
            <person name="Douillard F.P."/>
            <person name="Paul Ross R."/>
            <person name="Yang R."/>
            <person name="Briner A.E."/>
            <person name="Felis G.E."/>
            <person name="de Vos W.M."/>
            <person name="Barrangou R."/>
            <person name="Klaenhammer T.R."/>
            <person name="Caufield P.W."/>
            <person name="Cui Y."/>
            <person name="Zhang H."/>
            <person name="O'Toole P.W."/>
        </authorList>
    </citation>
    <scope>NUCLEOTIDE SEQUENCE [LARGE SCALE GENOMIC DNA]</scope>
    <source>
        <strain evidence="18 19">DSM 16230</strain>
    </source>
</reference>
<dbReference type="NCBIfam" id="NF000595">
    <property type="entry name" value="PRK00015.1-3"/>
    <property type="match status" value="1"/>
</dbReference>
<dbReference type="GO" id="GO:0006298">
    <property type="term" value="P:mismatch repair"/>
    <property type="evidence" value="ECO:0007669"/>
    <property type="project" value="TreeGrafter"/>
</dbReference>
<accession>A0A0R1V8W8</accession>
<gene>
    <name evidence="14" type="primary">rnhB</name>
    <name evidence="18" type="ORF">FD50_GL000207</name>
</gene>
<comment type="caution">
    <text evidence="18">The sequence shown here is derived from an EMBL/GenBank/DDBJ whole genome shotgun (WGS) entry which is preliminary data.</text>
</comment>
<evidence type="ECO:0000256" key="7">
    <source>
        <dbReference type="ARBA" id="ARBA00019179"/>
    </source>
</evidence>
<dbReference type="CDD" id="cd07182">
    <property type="entry name" value="RNase_HII_bacteria_HII_like"/>
    <property type="match status" value="1"/>
</dbReference>
<keyword evidence="19" id="KW-1185">Reference proteome</keyword>
<dbReference type="Gene3D" id="3.30.420.10">
    <property type="entry name" value="Ribonuclease H-like superfamily/Ribonuclease H"/>
    <property type="match status" value="1"/>
</dbReference>
<dbReference type="GO" id="GO:0004523">
    <property type="term" value="F:RNA-DNA hybrid ribonuclease activity"/>
    <property type="evidence" value="ECO:0007669"/>
    <property type="project" value="UniProtKB-UniRule"/>
</dbReference>
<evidence type="ECO:0000256" key="15">
    <source>
        <dbReference type="PROSITE-ProRule" id="PRU01319"/>
    </source>
</evidence>
<dbReference type="NCBIfam" id="NF000594">
    <property type="entry name" value="PRK00015.1-1"/>
    <property type="match status" value="1"/>
</dbReference>
<evidence type="ECO:0000313" key="19">
    <source>
        <dbReference type="Proteomes" id="UP000051166"/>
    </source>
</evidence>
<evidence type="ECO:0000256" key="2">
    <source>
        <dbReference type="ARBA" id="ARBA00001946"/>
    </source>
</evidence>
<keyword evidence="13 14" id="KW-0464">Manganese</keyword>
<feature type="domain" description="RNase H type-2" evidence="17">
    <location>
        <begin position="72"/>
        <end position="257"/>
    </location>
</feature>
<dbReference type="InterPro" id="IPR022898">
    <property type="entry name" value="RNase_HII"/>
</dbReference>
<comment type="similarity">
    <text evidence="5 14 16">Belongs to the RNase HII family.</text>
</comment>
<keyword evidence="10 14" id="KW-0479">Metal-binding</keyword>
<dbReference type="InterPro" id="IPR012337">
    <property type="entry name" value="RNaseH-like_sf"/>
</dbReference>
<dbReference type="OrthoDB" id="9803420at2"/>
<dbReference type="InterPro" id="IPR001352">
    <property type="entry name" value="RNase_HII/HIII"/>
</dbReference>
<dbReference type="GO" id="GO:0003723">
    <property type="term" value="F:RNA binding"/>
    <property type="evidence" value="ECO:0007669"/>
    <property type="project" value="UniProtKB-UniRule"/>
</dbReference>
<evidence type="ECO:0000256" key="1">
    <source>
        <dbReference type="ARBA" id="ARBA00000077"/>
    </source>
</evidence>
<dbReference type="AlphaFoldDB" id="A0A0R1V8W8"/>
<dbReference type="PROSITE" id="PS51975">
    <property type="entry name" value="RNASE_H_2"/>
    <property type="match status" value="1"/>
</dbReference>
<keyword evidence="8 14" id="KW-0963">Cytoplasm</keyword>
<evidence type="ECO:0000256" key="8">
    <source>
        <dbReference type="ARBA" id="ARBA00022490"/>
    </source>
</evidence>
<evidence type="ECO:0000256" key="4">
    <source>
        <dbReference type="ARBA" id="ARBA00004496"/>
    </source>
</evidence>
<dbReference type="SUPFAM" id="SSF53098">
    <property type="entry name" value="Ribonuclease H-like"/>
    <property type="match status" value="1"/>
</dbReference>
<evidence type="ECO:0000259" key="17">
    <source>
        <dbReference type="PROSITE" id="PS51975"/>
    </source>
</evidence>
<evidence type="ECO:0000256" key="9">
    <source>
        <dbReference type="ARBA" id="ARBA00022722"/>
    </source>
</evidence>
<evidence type="ECO:0000256" key="12">
    <source>
        <dbReference type="ARBA" id="ARBA00022801"/>
    </source>
</evidence>
<dbReference type="GO" id="GO:0030145">
    <property type="term" value="F:manganese ion binding"/>
    <property type="evidence" value="ECO:0007669"/>
    <property type="project" value="UniProtKB-UniRule"/>
</dbReference>
<evidence type="ECO:0000256" key="14">
    <source>
        <dbReference type="HAMAP-Rule" id="MF_00052"/>
    </source>
</evidence>